<evidence type="ECO:0000256" key="4">
    <source>
        <dbReference type="SAM" id="MobiDB-lite"/>
    </source>
</evidence>
<proteinExistence type="predicted"/>
<feature type="signal peptide" evidence="5">
    <location>
        <begin position="1"/>
        <end position="26"/>
    </location>
</feature>
<keyword evidence="3" id="KW-0843">Virulence</keyword>
<evidence type="ECO:0000256" key="5">
    <source>
        <dbReference type="SAM" id="SignalP"/>
    </source>
</evidence>
<dbReference type="Proteomes" id="UP000799779">
    <property type="component" value="Unassembled WGS sequence"/>
</dbReference>
<gene>
    <name evidence="7" type="ORF">P154DRAFT_179237</name>
</gene>
<evidence type="ECO:0000313" key="7">
    <source>
        <dbReference type="EMBL" id="KAF2006954.1"/>
    </source>
</evidence>
<organism evidence="7 8">
    <name type="scientific">Amniculicola lignicola CBS 123094</name>
    <dbReference type="NCBI Taxonomy" id="1392246"/>
    <lineage>
        <taxon>Eukaryota</taxon>
        <taxon>Fungi</taxon>
        <taxon>Dikarya</taxon>
        <taxon>Ascomycota</taxon>
        <taxon>Pezizomycotina</taxon>
        <taxon>Dothideomycetes</taxon>
        <taxon>Pleosporomycetidae</taxon>
        <taxon>Pleosporales</taxon>
        <taxon>Amniculicolaceae</taxon>
        <taxon>Amniculicola</taxon>
    </lineage>
</organism>
<dbReference type="InterPro" id="IPR018392">
    <property type="entry name" value="LysM"/>
</dbReference>
<feature type="region of interest" description="Disordered" evidence="4">
    <location>
        <begin position="195"/>
        <end position="259"/>
    </location>
</feature>
<keyword evidence="8" id="KW-1185">Reference proteome</keyword>
<feature type="chain" id="PRO_5025671005" evidence="5">
    <location>
        <begin position="27"/>
        <end position="411"/>
    </location>
</feature>
<dbReference type="PANTHER" id="PTHR34997:SF2">
    <property type="entry name" value="LYSM DOMAIN-CONTAINING PROTEIN-RELATED"/>
    <property type="match status" value="1"/>
</dbReference>
<feature type="compositionally biased region" description="Pro residues" evidence="4">
    <location>
        <begin position="202"/>
        <end position="213"/>
    </location>
</feature>
<dbReference type="InterPro" id="IPR052210">
    <property type="entry name" value="LysM1-like"/>
</dbReference>
<evidence type="ECO:0000256" key="2">
    <source>
        <dbReference type="ARBA" id="ARBA00022729"/>
    </source>
</evidence>
<accession>A0A6A5X0N4</accession>
<evidence type="ECO:0000313" key="8">
    <source>
        <dbReference type="Proteomes" id="UP000799779"/>
    </source>
</evidence>
<dbReference type="SUPFAM" id="SSF54106">
    <property type="entry name" value="LysM domain"/>
    <property type="match status" value="1"/>
</dbReference>
<dbReference type="PROSITE" id="PS51782">
    <property type="entry name" value="LYSM"/>
    <property type="match status" value="1"/>
</dbReference>
<evidence type="ECO:0000256" key="1">
    <source>
        <dbReference type="ARBA" id="ARBA00022669"/>
    </source>
</evidence>
<sequence>MITISVFGMHHVLCIFLFIFASFVSAANNVIFKNQCSYPIYFWTVRPETAAPDNTYISVPAYGEVYHPMERPKGGGISLKIRDVPYYAVAPSGVIQAEYAITDHGLFYYDLSAIDCNKNAGPEAPDYCPLVAGGVTMQTTSTDKVLCPVATCAGTGWTCGNSTYLNHGTWMGEPSYGCAVGNDIIVETCTQGDGVRTIPRPSDIPPPPPPPAPAVSSIAPLNPPPPPPPSASSYTPPPTITRDADGRPSPTQPGTVKNCDGFHMVVESDTCWDISRAYGIELSEFYNWNKNVGENCETLWLGYYACVRVANDLPPPLASSSTISSKEPLVSKTSTWVYPTESSLVSSSETYLGSSVYTTEPSTTYRTSSTITPSESSLESSVSTTASSISYPVSYVPVSSETYPESSIYTV</sequence>
<name>A0A6A5X0N4_9PLEO</name>
<dbReference type="InterPro" id="IPR036779">
    <property type="entry name" value="LysM_dom_sf"/>
</dbReference>
<reference evidence="7" key="1">
    <citation type="journal article" date="2020" name="Stud. Mycol.">
        <title>101 Dothideomycetes genomes: a test case for predicting lifestyles and emergence of pathogens.</title>
        <authorList>
            <person name="Haridas S."/>
            <person name="Albert R."/>
            <person name="Binder M."/>
            <person name="Bloem J."/>
            <person name="Labutti K."/>
            <person name="Salamov A."/>
            <person name="Andreopoulos B."/>
            <person name="Baker S."/>
            <person name="Barry K."/>
            <person name="Bills G."/>
            <person name="Bluhm B."/>
            <person name="Cannon C."/>
            <person name="Castanera R."/>
            <person name="Culley D."/>
            <person name="Daum C."/>
            <person name="Ezra D."/>
            <person name="Gonzalez J."/>
            <person name="Henrissat B."/>
            <person name="Kuo A."/>
            <person name="Liang C."/>
            <person name="Lipzen A."/>
            <person name="Lutzoni F."/>
            <person name="Magnuson J."/>
            <person name="Mondo S."/>
            <person name="Nolan M."/>
            <person name="Ohm R."/>
            <person name="Pangilinan J."/>
            <person name="Park H.-J."/>
            <person name="Ramirez L."/>
            <person name="Alfaro M."/>
            <person name="Sun H."/>
            <person name="Tritt A."/>
            <person name="Yoshinaga Y."/>
            <person name="Zwiers L.-H."/>
            <person name="Turgeon B."/>
            <person name="Goodwin S."/>
            <person name="Spatafora J."/>
            <person name="Crous P."/>
            <person name="Grigoriev I."/>
        </authorList>
    </citation>
    <scope>NUCLEOTIDE SEQUENCE</scope>
    <source>
        <strain evidence="7">CBS 123094</strain>
    </source>
</reference>
<evidence type="ECO:0000256" key="3">
    <source>
        <dbReference type="ARBA" id="ARBA00023026"/>
    </source>
</evidence>
<dbReference type="Pfam" id="PF01476">
    <property type="entry name" value="LysM"/>
    <property type="match status" value="1"/>
</dbReference>
<dbReference type="AlphaFoldDB" id="A0A6A5X0N4"/>
<dbReference type="Pfam" id="PF04681">
    <property type="entry name" value="Bys1"/>
    <property type="match status" value="1"/>
</dbReference>
<dbReference type="OrthoDB" id="1193027at2759"/>
<evidence type="ECO:0000259" key="6">
    <source>
        <dbReference type="PROSITE" id="PS51782"/>
    </source>
</evidence>
<feature type="compositionally biased region" description="Pro residues" evidence="4">
    <location>
        <begin position="221"/>
        <end position="239"/>
    </location>
</feature>
<dbReference type="SMART" id="SM00257">
    <property type="entry name" value="LysM"/>
    <property type="match status" value="1"/>
</dbReference>
<dbReference type="PANTHER" id="PTHR34997">
    <property type="entry name" value="AM15"/>
    <property type="match status" value="1"/>
</dbReference>
<dbReference type="Gene3D" id="3.10.350.10">
    <property type="entry name" value="LysM domain"/>
    <property type="match status" value="1"/>
</dbReference>
<dbReference type="InterPro" id="IPR006771">
    <property type="entry name" value="CetA-like"/>
</dbReference>
<dbReference type="CDD" id="cd00118">
    <property type="entry name" value="LysM"/>
    <property type="match status" value="1"/>
</dbReference>
<dbReference type="EMBL" id="ML977558">
    <property type="protein sequence ID" value="KAF2006954.1"/>
    <property type="molecule type" value="Genomic_DNA"/>
</dbReference>
<dbReference type="GO" id="GO:0008061">
    <property type="term" value="F:chitin binding"/>
    <property type="evidence" value="ECO:0007669"/>
    <property type="project" value="UniProtKB-KW"/>
</dbReference>
<protein>
    <submittedName>
        <fullName evidence="7">Carbohydrate-binding module family 50 protein</fullName>
    </submittedName>
</protein>
<feature type="domain" description="LysM" evidence="6">
    <location>
        <begin position="261"/>
        <end position="307"/>
    </location>
</feature>
<keyword evidence="2 5" id="KW-0732">Signal</keyword>
<keyword evidence="1" id="KW-0147">Chitin-binding</keyword>